<dbReference type="InterPro" id="IPR011063">
    <property type="entry name" value="TilS/TtcA_N"/>
</dbReference>
<dbReference type="GO" id="GO:0005737">
    <property type="term" value="C:cytoplasm"/>
    <property type="evidence" value="ECO:0007669"/>
    <property type="project" value="UniProtKB-SubCell"/>
</dbReference>
<evidence type="ECO:0000256" key="7">
    <source>
        <dbReference type="ARBA" id="ARBA00048539"/>
    </source>
</evidence>
<dbReference type="RefSeq" id="WP_183859446.1">
    <property type="nucleotide sequence ID" value="NZ_JACHFH010000005.1"/>
</dbReference>
<dbReference type="GO" id="GO:0032267">
    <property type="term" value="F:tRNA(Ile)-lysidine synthase activity"/>
    <property type="evidence" value="ECO:0007669"/>
    <property type="project" value="UniProtKB-EC"/>
</dbReference>
<accession>A0A840URI6</accession>
<name>A0A840URI6_9FIRM</name>
<keyword evidence="5 8" id="KW-0547">Nucleotide-binding</keyword>
<dbReference type="NCBIfam" id="TIGR02433">
    <property type="entry name" value="lysidine_TilS_C"/>
    <property type="match status" value="1"/>
</dbReference>
<dbReference type="HAMAP" id="MF_01161">
    <property type="entry name" value="tRNA_Ile_lys_synt"/>
    <property type="match status" value="1"/>
</dbReference>
<evidence type="ECO:0000313" key="10">
    <source>
        <dbReference type="EMBL" id="MBB5335444.1"/>
    </source>
</evidence>
<keyword evidence="2 8" id="KW-0963">Cytoplasm</keyword>
<gene>
    <name evidence="8" type="primary">tilS</name>
    <name evidence="10" type="ORF">HNR32_000569</name>
</gene>
<evidence type="ECO:0000256" key="8">
    <source>
        <dbReference type="HAMAP-Rule" id="MF_01161"/>
    </source>
</evidence>
<reference evidence="10 11" key="1">
    <citation type="submission" date="2020-08" db="EMBL/GenBank/DDBJ databases">
        <title>Genomic Encyclopedia of Type Strains, Phase IV (KMG-IV): sequencing the most valuable type-strain genomes for metagenomic binning, comparative biology and taxonomic classification.</title>
        <authorList>
            <person name="Goeker M."/>
        </authorList>
    </citation>
    <scope>NUCLEOTIDE SEQUENCE [LARGE SCALE GENOMIC DNA]</scope>
    <source>
        <strain evidence="10 11">DSM 24661</strain>
    </source>
</reference>
<evidence type="ECO:0000256" key="6">
    <source>
        <dbReference type="ARBA" id="ARBA00022840"/>
    </source>
</evidence>
<keyword evidence="11" id="KW-1185">Reference proteome</keyword>
<protein>
    <recommendedName>
        <fullName evidence="8">tRNA(Ile)-lysidine synthase</fullName>
        <ecNumber evidence="8">6.3.4.19</ecNumber>
    </recommendedName>
    <alternativeName>
        <fullName evidence="8">tRNA(Ile)-2-lysyl-cytidine synthase</fullName>
    </alternativeName>
    <alternativeName>
        <fullName evidence="8">tRNA(Ile)-lysidine synthetase</fullName>
    </alternativeName>
</protein>
<dbReference type="InterPro" id="IPR012795">
    <property type="entry name" value="tRNA_Ile_lys_synt_N"/>
</dbReference>
<dbReference type="AlphaFoldDB" id="A0A840URI6"/>
<dbReference type="SUPFAM" id="SSF52402">
    <property type="entry name" value="Adenine nucleotide alpha hydrolases-like"/>
    <property type="match status" value="1"/>
</dbReference>
<evidence type="ECO:0000256" key="2">
    <source>
        <dbReference type="ARBA" id="ARBA00022490"/>
    </source>
</evidence>
<dbReference type="SUPFAM" id="SSF82829">
    <property type="entry name" value="MesJ substrate recognition domain-like"/>
    <property type="match status" value="1"/>
</dbReference>
<dbReference type="GO" id="GO:0006400">
    <property type="term" value="P:tRNA modification"/>
    <property type="evidence" value="ECO:0007669"/>
    <property type="project" value="UniProtKB-UniRule"/>
</dbReference>
<evidence type="ECO:0000256" key="4">
    <source>
        <dbReference type="ARBA" id="ARBA00022694"/>
    </source>
</evidence>
<dbReference type="EC" id="6.3.4.19" evidence="8"/>
<dbReference type="SMART" id="SM00977">
    <property type="entry name" value="TilS_C"/>
    <property type="match status" value="1"/>
</dbReference>
<evidence type="ECO:0000259" key="9">
    <source>
        <dbReference type="SMART" id="SM00977"/>
    </source>
</evidence>
<dbReference type="PANTHER" id="PTHR43033:SF1">
    <property type="entry name" value="TRNA(ILE)-LYSIDINE SYNTHASE-RELATED"/>
    <property type="match status" value="1"/>
</dbReference>
<dbReference type="Gene3D" id="1.20.59.20">
    <property type="match status" value="1"/>
</dbReference>
<evidence type="ECO:0000256" key="3">
    <source>
        <dbReference type="ARBA" id="ARBA00022598"/>
    </source>
</evidence>
<dbReference type="NCBIfam" id="TIGR02432">
    <property type="entry name" value="lysidine_TilS_N"/>
    <property type="match status" value="1"/>
</dbReference>
<dbReference type="InterPro" id="IPR014729">
    <property type="entry name" value="Rossmann-like_a/b/a_fold"/>
</dbReference>
<dbReference type="Gene3D" id="3.40.50.620">
    <property type="entry name" value="HUPs"/>
    <property type="match status" value="1"/>
</dbReference>
<dbReference type="GO" id="GO:0005524">
    <property type="term" value="F:ATP binding"/>
    <property type="evidence" value="ECO:0007669"/>
    <property type="project" value="UniProtKB-UniRule"/>
</dbReference>
<evidence type="ECO:0000256" key="5">
    <source>
        <dbReference type="ARBA" id="ARBA00022741"/>
    </source>
</evidence>
<dbReference type="Pfam" id="PF11734">
    <property type="entry name" value="TilS_C"/>
    <property type="match status" value="1"/>
</dbReference>
<comment type="function">
    <text evidence="8">Ligates lysine onto the cytidine present at position 34 of the AUA codon-specific tRNA(Ile) that contains the anticodon CAU, in an ATP-dependent manner. Cytidine is converted to lysidine, thus changing the amino acid specificity of the tRNA from methionine to isoleucine.</text>
</comment>
<sequence length="459" mass="52568">MLKQVVEFCQKHRLFLAGDNILLACSGGPDSLCMVHLFIEIAARHNLMLFVAHIEHGIRGKESLADARFVERFCLDNNIDCYLRTVDAQMYAQKNKISLEMAARDLRYAQLRALAKKLNCQHIAVAHHRKDQAETVLMHMLRGSGSKGLAGMQPSANGIIRPLLNCSREQIEDYCQRYSLVPRIDSTNYETDYTRNDIRWNLLPQLKKFNPNIEAALCRTASLLAEENDFILTYTQEVFRQIAEKLAAGYVFSLPQFVGEHRAVQRQLIRTAIYFVKKNINNINNVHIDDILILAKKAVTGTQLDLPEGLKAVIQYQKLFIGLDNTLSAEEVSNIYLQIPGRTKINKSLGEIDSEVIYSFENIKAREICYIDAAKITGKLMLRSRQDGDIFYPKGLTGHKKIKKLFIDYKIPRQQRQQIPILCDDKGIVWVVGLQQDRRYLPTQDTEKIIKLVFTKNIK</sequence>
<evidence type="ECO:0000256" key="1">
    <source>
        <dbReference type="ARBA" id="ARBA00004496"/>
    </source>
</evidence>
<feature type="domain" description="Lysidine-tRNA(Ile) synthetase C-terminal" evidence="9">
    <location>
        <begin position="380"/>
        <end position="452"/>
    </location>
</feature>
<comment type="domain">
    <text evidence="8">The N-terminal region contains the highly conserved SGGXDS motif, predicted to be a P-loop motif involved in ATP binding.</text>
</comment>
<comment type="catalytic activity">
    <reaction evidence="7 8">
        <text>cytidine(34) in tRNA(Ile2) + L-lysine + ATP = lysidine(34) in tRNA(Ile2) + AMP + diphosphate + H(+)</text>
        <dbReference type="Rhea" id="RHEA:43744"/>
        <dbReference type="Rhea" id="RHEA-COMP:10625"/>
        <dbReference type="Rhea" id="RHEA-COMP:10670"/>
        <dbReference type="ChEBI" id="CHEBI:15378"/>
        <dbReference type="ChEBI" id="CHEBI:30616"/>
        <dbReference type="ChEBI" id="CHEBI:32551"/>
        <dbReference type="ChEBI" id="CHEBI:33019"/>
        <dbReference type="ChEBI" id="CHEBI:82748"/>
        <dbReference type="ChEBI" id="CHEBI:83665"/>
        <dbReference type="ChEBI" id="CHEBI:456215"/>
        <dbReference type="EC" id="6.3.4.19"/>
    </reaction>
</comment>
<dbReference type="InterPro" id="IPR012094">
    <property type="entry name" value="tRNA_Ile_lys_synt"/>
</dbReference>
<comment type="subcellular location">
    <subcellularLocation>
        <location evidence="1 8">Cytoplasm</location>
    </subcellularLocation>
</comment>
<comment type="similarity">
    <text evidence="8">Belongs to the tRNA(Ile)-lysidine synthase family.</text>
</comment>
<keyword evidence="4 8" id="KW-0819">tRNA processing</keyword>
<proteinExistence type="inferred from homology"/>
<organism evidence="10 11">
    <name type="scientific">Pectinatus brassicae</name>
    <dbReference type="NCBI Taxonomy" id="862415"/>
    <lineage>
        <taxon>Bacteria</taxon>
        <taxon>Bacillati</taxon>
        <taxon>Bacillota</taxon>
        <taxon>Negativicutes</taxon>
        <taxon>Selenomonadales</taxon>
        <taxon>Selenomonadaceae</taxon>
        <taxon>Pectinatus</taxon>
    </lineage>
</organism>
<dbReference type="CDD" id="cd01992">
    <property type="entry name" value="TilS_N"/>
    <property type="match status" value="1"/>
</dbReference>
<feature type="binding site" evidence="8">
    <location>
        <begin position="26"/>
        <end position="31"/>
    </location>
    <ligand>
        <name>ATP</name>
        <dbReference type="ChEBI" id="CHEBI:30616"/>
    </ligand>
</feature>
<keyword evidence="3 8" id="KW-0436">Ligase</keyword>
<dbReference type="EMBL" id="JACHFH010000005">
    <property type="protein sequence ID" value="MBB5335444.1"/>
    <property type="molecule type" value="Genomic_DNA"/>
</dbReference>
<dbReference type="PANTHER" id="PTHR43033">
    <property type="entry name" value="TRNA(ILE)-LYSIDINE SYNTHASE-RELATED"/>
    <property type="match status" value="1"/>
</dbReference>
<comment type="caution">
    <text evidence="10">The sequence shown here is derived from an EMBL/GenBank/DDBJ whole genome shotgun (WGS) entry which is preliminary data.</text>
</comment>
<dbReference type="Proteomes" id="UP000559117">
    <property type="component" value="Unassembled WGS sequence"/>
</dbReference>
<keyword evidence="6 8" id="KW-0067">ATP-binding</keyword>
<dbReference type="Pfam" id="PF01171">
    <property type="entry name" value="ATP_bind_3"/>
    <property type="match status" value="1"/>
</dbReference>
<dbReference type="InterPro" id="IPR012796">
    <property type="entry name" value="Lysidine-tRNA-synth_C"/>
</dbReference>
<evidence type="ECO:0000313" key="11">
    <source>
        <dbReference type="Proteomes" id="UP000559117"/>
    </source>
</evidence>
<dbReference type="SUPFAM" id="SSF56037">
    <property type="entry name" value="PheT/TilS domain"/>
    <property type="match status" value="1"/>
</dbReference>